<evidence type="ECO:0000256" key="6">
    <source>
        <dbReference type="ARBA" id="ARBA00022840"/>
    </source>
</evidence>
<dbReference type="PROSITE" id="PS50893">
    <property type="entry name" value="ABC_TRANSPORTER_2"/>
    <property type="match status" value="1"/>
</dbReference>
<dbReference type="PANTHER" id="PTHR43297">
    <property type="entry name" value="OLIGOPEPTIDE TRANSPORT ATP-BINDING PROTEIN APPD"/>
    <property type="match status" value="1"/>
</dbReference>
<dbReference type="PANTHER" id="PTHR43297:SF2">
    <property type="entry name" value="DIPEPTIDE TRANSPORT ATP-BINDING PROTEIN DPPD"/>
    <property type="match status" value="1"/>
</dbReference>
<keyword evidence="5" id="KW-0547">Nucleotide-binding</keyword>
<comment type="similarity">
    <text evidence="2">Belongs to the ABC transporter superfamily.</text>
</comment>
<evidence type="ECO:0000256" key="2">
    <source>
        <dbReference type="ARBA" id="ARBA00005417"/>
    </source>
</evidence>
<dbReference type="InterPro" id="IPR017871">
    <property type="entry name" value="ABC_transporter-like_CS"/>
</dbReference>
<dbReference type="GO" id="GO:0005524">
    <property type="term" value="F:ATP binding"/>
    <property type="evidence" value="ECO:0007669"/>
    <property type="project" value="UniProtKB-KW"/>
</dbReference>
<evidence type="ECO:0000256" key="4">
    <source>
        <dbReference type="ARBA" id="ARBA00022475"/>
    </source>
</evidence>
<gene>
    <name evidence="9" type="ORF">JF922_16625</name>
</gene>
<dbReference type="InterPro" id="IPR003439">
    <property type="entry name" value="ABC_transporter-like_ATP-bd"/>
</dbReference>
<keyword evidence="3" id="KW-0813">Transport</keyword>
<dbReference type="Proteomes" id="UP000612893">
    <property type="component" value="Unassembled WGS sequence"/>
</dbReference>
<dbReference type="InterPro" id="IPR013563">
    <property type="entry name" value="Oligopep_ABC_C"/>
</dbReference>
<sequence length="316" mass="34679">MTEPLVEVSDLRVSVGEVEAVHGVSFTLPRGRRTGLIGESGSGKTVTALALMGLLPDGLTARGSVAYRSTELLDLSEQELCRLRGDRLAMIFQEPLSALNPLMRVGDQVAEPLRIHRGMSRAEARAHARELLERVQIPDVLEKMRAYPHQLSGGQRQRAMIAMAMACSPELVVADEPTTALDVTVQAQVLRTLNRLVEEEGATLLLITHDLPVVAEVCEQVLVMYGGYIVEEGATEEVFAQPRHPYTRGLIDAIPPLDRDLPDRHLRAIAGTVPALGEFPAGCPFRNRCPRADRLCEEMPPLSGDDHRVACWHPVQ</sequence>
<dbReference type="InterPro" id="IPR003593">
    <property type="entry name" value="AAA+_ATPase"/>
</dbReference>
<dbReference type="CDD" id="cd03257">
    <property type="entry name" value="ABC_NikE_OppD_transporters"/>
    <property type="match status" value="1"/>
</dbReference>
<comment type="subcellular location">
    <subcellularLocation>
        <location evidence="1">Cell membrane</location>
        <topology evidence="1">Peripheral membrane protein</topology>
    </subcellularLocation>
</comment>
<keyword evidence="4" id="KW-1003">Cell membrane</keyword>
<evidence type="ECO:0000259" key="8">
    <source>
        <dbReference type="PROSITE" id="PS50893"/>
    </source>
</evidence>
<dbReference type="GO" id="GO:0005886">
    <property type="term" value="C:plasma membrane"/>
    <property type="evidence" value="ECO:0007669"/>
    <property type="project" value="UniProtKB-SubCell"/>
</dbReference>
<dbReference type="AlphaFoldDB" id="A0A934NAE3"/>
<dbReference type="InterPro" id="IPR050388">
    <property type="entry name" value="ABC_Ni/Peptide_Import"/>
</dbReference>
<dbReference type="RefSeq" id="WP_338203274.1">
    <property type="nucleotide sequence ID" value="NZ_JAEKNR010000168.1"/>
</dbReference>
<accession>A0A934NAE3</accession>
<evidence type="ECO:0000256" key="5">
    <source>
        <dbReference type="ARBA" id="ARBA00022741"/>
    </source>
</evidence>
<evidence type="ECO:0000256" key="1">
    <source>
        <dbReference type="ARBA" id="ARBA00004202"/>
    </source>
</evidence>
<keyword evidence="6 9" id="KW-0067">ATP-binding</keyword>
<dbReference type="FunFam" id="3.40.50.300:FF:000016">
    <property type="entry name" value="Oligopeptide ABC transporter ATP-binding component"/>
    <property type="match status" value="1"/>
</dbReference>
<dbReference type="NCBIfam" id="TIGR01727">
    <property type="entry name" value="oligo_HPY"/>
    <property type="match status" value="1"/>
</dbReference>
<name>A0A934NAE3_9BACT</name>
<keyword evidence="7" id="KW-0472">Membrane</keyword>
<keyword evidence="10" id="KW-1185">Reference proteome</keyword>
<evidence type="ECO:0000313" key="10">
    <source>
        <dbReference type="Proteomes" id="UP000612893"/>
    </source>
</evidence>
<organism evidence="9 10">
    <name type="scientific">Candidatus Nephthysia bennettiae</name>
    <dbReference type="NCBI Taxonomy" id="3127016"/>
    <lineage>
        <taxon>Bacteria</taxon>
        <taxon>Bacillati</taxon>
        <taxon>Candidatus Dormiibacterota</taxon>
        <taxon>Candidatus Dormibacteria</taxon>
        <taxon>Candidatus Dormibacterales</taxon>
        <taxon>Candidatus Dormibacteraceae</taxon>
        <taxon>Candidatus Nephthysia</taxon>
    </lineage>
</organism>
<protein>
    <submittedName>
        <fullName evidence="9">ABC transporter ATP-binding protein</fullName>
    </submittedName>
</protein>
<dbReference type="SMART" id="SM00382">
    <property type="entry name" value="AAA"/>
    <property type="match status" value="1"/>
</dbReference>
<proteinExistence type="inferred from homology"/>
<dbReference type="PROSITE" id="PS00211">
    <property type="entry name" value="ABC_TRANSPORTER_1"/>
    <property type="match status" value="1"/>
</dbReference>
<dbReference type="SUPFAM" id="SSF52540">
    <property type="entry name" value="P-loop containing nucleoside triphosphate hydrolases"/>
    <property type="match status" value="1"/>
</dbReference>
<evidence type="ECO:0000256" key="3">
    <source>
        <dbReference type="ARBA" id="ARBA00022448"/>
    </source>
</evidence>
<reference evidence="9" key="1">
    <citation type="submission" date="2020-10" db="EMBL/GenBank/DDBJ databases">
        <title>Ca. Dormibacterota MAGs.</title>
        <authorList>
            <person name="Montgomery K."/>
        </authorList>
    </citation>
    <scope>NUCLEOTIDE SEQUENCE [LARGE SCALE GENOMIC DNA]</scope>
    <source>
        <strain evidence="9">SC8812_S17_10</strain>
    </source>
</reference>
<dbReference type="Pfam" id="PF00005">
    <property type="entry name" value="ABC_tran"/>
    <property type="match status" value="1"/>
</dbReference>
<evidence type="ECO:0000256" key="7">
    <source>
        <dbReference type="ARBA" id="ARBA00023136"/>
    </source>
</evidence>
<feature type="domain" description="ABC transporter" evidence="8">
    <location>
        <begin position="6"/>
        <end position="251"/>
    </location>
</feature>
<dbReference type="Pfam" id="PF08352">
    <property type="entry name" value="oligo_HPY"/>
    <property type="match status" value="1"/>
</dbReference>
<comment type="caution">
    <text evidence="9">The sequence shown here is derived from an EMBL/GenBank/DDBJ whole genome shotgun (WGS) entry which is preliminary data.</text>
</comment>
<dbReference type="EMBL" id="JAEKNR010000168">
    <property type="protein sequence ID" value="MBJ7599689.1"/>
    <property type="molecule type" value="Genomic_DNA"/>
</dbReference>
<dbReference type="InterPro" id="IPR027417">
    <property type="entry name" value="P-loop_NTPase"/>
</dbReference>
<evidence type="ECO:0000313" key="9">
    <source>
        <dbReference type="EMBL" id="MBJ7599689.1"/>
    </source>
</evidence>
<dbReference type="Gene3D" id="3.40.50.300">
    <property type="entry name" value="P-loop containing nucleotide triphosphate hydrolases"/>
    <property type="match status" value="1"/>
</dbReference>